<keyword evidence="1" id="KW-0732">Signal</keyword>
<accession>A0A0E9WW30</accession>
<organism evidence="2">
    <name type="scientific">Anguilla anguilla</name>
    <name type="common">European freshwater eel</name>
    <name type="synonym">Muraena anguilla</name>
    <dbReference type="NCBI Taxonomy" id="7936"/>
    <lineage>
        <taxon>Eukaryota</taxon>
        <taxon>Metazoa</taxon>
        <taxon>Chordata</taxon>
        <taxon>Craniata</taxon>
        <taxon>Vertebrata</taxon>
        <taxon>Euteleostomi</taxon>
        <taxon>Actinopterygii</taxon>
        <taxon>Neopterygii</taxon>
        <taxon>Teleostei</taxon>
        <taxon>Anguilliformes</taxon>
        <taxon>Anguillidae</taxon>
        <taxon>Anguilla</taxon>
    </lineage>
</organism>
<evidence type="ECO:0000256" key="1">
    <source>
        <dbReference type="SAM" id="SignalP"/>
    </source>
</evidence>
<dbReference type="AlphaFoldDB" id="A0A0E9WW30"/>
<evidence type="ECO:0000313" key="2">
    <source>
        <dbReference type="EMBL" id="JAH94421.1"/>
    </source>
</evidence>
<proteinExistence type="predicted"/>
<sequence>MFLYLERIYVAILLFLLPQAPTFHCKCVVYNDKKILVKHLMVTALMSNQKTVF</sequence>
<name>A0A0E9WW30_ANGAN</name>
<dbReference type="EMBL" id="GBXM01014156">
    <property type="protein sequence ID" value="JAH94421.1"/>
    <property type="molecule type" value="Transcribed_RNA"/>
</dbReference>
<protein>
    <submittedName>
        <fullName evidence="2">Uncharacterized protein</fullName>
    </submittedName>
</protein>
<feature type="signal peptide" evidence="1">
    <location>
        <begin position="1"/>
        <end position="22"/>
    </location>
</feature>
<reference evidence="2" key="1">
    <citation type="submission" date="2014-11" db="EMBL/GenBank/DDBJ databases">
        <authorList>
            <person name="Amaro Gonzalez C."/>
        </authorList>
    </citation>
    <scope>NUCLEOTIDE SEQUENCE</scope>
</reference>
<reference evidence="2" key="2">
    <citation type="journal article" date="2015" name="Fish Shellfish Immunol.">
        <title>Early steps in the European eel (Anguilla anguilla)-Vibrio vulnificus interaction in the gills: Role of the RtxA13 toxin.</title>
        <authorList>
            <person name="Callol A."/>
            <person name="Pajuelo D."/>
            <person name="Ebbesson L."/>
            <person name="Teles M."/>
            <person name="MacKenzie S."/>
            <person name="Amaro C."/>
        </authorList>
    </citation>
    <scope>NUCLEOTIDE SEQUENCE</scope>
</reference>
<feature type="chain" id="PRO_5002434731" evidence="1">
    <location>
        <begin position="23"/>
        <end position="53"/>
    </location>
</feature>